<dbReference type="AlphaFoldDB" id="A0A1Q9HNA1"/>
<evidence type="ECO:0000313" key="6">
    <source>
        <dbReference type="EMBL" id="OLQ92281.1"/>
    </source>
</evidence>
<dbReference type="GO" id="GO:0005524">
    <property type="term" value="F:ATP binding"/>
    <property type="evidence" value="ECO:0007669"/>
    <property type="project" value="UniProtKB-KW"/>
</dbReference>
<dbReference type="RefSeq" id="WP_075706442.1">
    <property type="nucleotide sequence ID" value="NZ_MJMJ01000004.1"/>
</dbReference>
<evidence type="ECO:0000256" key="2">
    <source>
        <dbReference type="ARBA" id="ARBA00022679"/>
    </source>
</evidence>
<dbReference type="InterPro" id="IPR004147">
    <property type="entry name" value="ABC1_dom"/>
</dbReference>
<name>A0A1Q9HNA1_9VIBR</name>
<gene>
    <name evidence="6" type="ORF">BIY22_15825</name>
</gene>
<evidence type="ECO:0000256" key="1">
    <source>
        <dbReference type="ARBA" id="ARBA00009670"/>
    </source>
</evidence>
<keyword evidence="4" id="KW-0067">ATP-binding</keyword>
<reference evidence="6 7" key="1">
    <citation type="submission" date="2016-09" db="EMBL/GenBank/DDBJ databases">
        <title>Genomic Taxonomy of the Vibrionaceae.</title>
        <authorList>
            <person name="Gonzalez-Castillo A."/>
            <person name="Gomez-Gil B."/>
            <person name="Enciso-Ibarra K."/>
        </authorList>
    </citation>
    <scope>NUCLEOTIDE SEQUENCE [LARGE SCALE GENOMIC DNA]</scope>
    <source>
        <strain evidence="6 7">CAIM 703</strain>
    </source>
</reference>
<dbReference type="PANTHER" id="PTHR43851">
    <property type="match status" value="1"/>
</dbReference>
<dbReference type="PANTHER" id="PTHR43851:SF3">
    <property type="entry name" value="COENZYME Q8"/>
    <property type="match status" value="1"/>
</dbReference>
<dbReference type="InterPro" id="IPR051409">
    <property type="entry name" value="Atypical_kinase_ADCK"/>
</dbReference>
<dbReference type="EMBL" id="MJMJ01000004">
    <property type="protein sequence ID" value="OLQ92281.1"/>
    <property type="molecule type" value="Genomic_DNA"/>
</dbReference>
<dbReference type="GO" id="GO:0016740">
    <property type="term" value="F:transferase activity"/>
    <property type="evidence" value="ECO:0007669"/>
    <property type="project" value="UniProtKB-KW"/>
</dbReference>
<dbReference type="InterPro" id="IPR034646">
    <property type="entry name" value="ADCK3_dom"/>
</dbReference>
<evidence type="ECO:0000256" key="4">
    <source>
        <dbReference type="ARBA" id="ARBA00022840"/>
    </source>
</evidence>
<dbReference type="Proteomes" id="UP000186313">
    <property type="component" value="Unassembled WGS sequence"/>
</dbReference>
<protein>
    <submittedName>
        <fullName evidence="6">Ubiquinol-cytochrome C reductase</fullName>
    </submittedName>
</protein>
<accession>A0A1Q9HNA1</accession>
<evidence type="ECO:0000256" key="3">
    <source>
        <dbReference type="ARBA" id="ARBA00022741"/>
    </source>
</evidence>
<comment type="caution">
    <text evidence="6">The sequence shown here is derived from an EMBL/GenBank/DDBJ whole genome shotgun (WGS) entry which is preliminary data.</text>
</comment>
<feature type="domain" description="ABC1 atypical kinase-like" evidence="5">
    <location>
        <begin position="95"/>
        <end position="335"/>
    </location>
</feature>
<keyword evidence="2" id="KW-0808">Transferase</keyword>
<evidence type="ECO:0000259" key="5">
    <source>
        <dbReference type="Pfam" id="PF03109"/>
    </source>
</evidence>
<proteinExistence type="inferred from homology"/>
<dbReference type="SUPFAM" id="SSF56112">
    <property type="entry name" value="Protein kinase-like (PK-like)"/>
    <property type="match status" value="1"/>
</dbReference>
<dbReference type="CDD" id="cd13970">
    <property type="entry name" value="ABC1_ADCK3"/>
    <property type="match status" value="1"/>
</dbReference>
<organism evidence="6 7">
    <name type="scientific">Vibrio panuliri</name>
    <dbReference type="NCBI Taxonomy" id="1381081"/>
    <lineage>
        <taxon>Bacteria</taxon>
        <taxon>Pseudomonadati</taxon>
        <taxon>Pseudomonadota</taxon>
        <taxon>Gammaproteobacteria</taxon>
        <taxon>Vibrionales</taxon>
        <taxon>Vibrionaceae</taxon>
        <taxon>Vibrio</taxon>
    </lineage>
</organism>
<dbReference type="STRING" id="1381081.BIY22_15825"/>
<keyword evidence="3" id="KW-0547">Nucleotide-binding</keyword>
<dbReference type="GO" id="GO:0006744">
    <property type="term" value="P:ubiquinone biosynthetic process"/>
    <property type="evidence" value="ECO:0007669"/>
    <property type="project" value="TreeGrafter"/>
</dbReference>
<sequence>MANQESKIPTHRLARFGQFASLATRIGSNVVAEGAKQLLKGERPHTKDLLLTPSNIKRVADQLAHLRGAAMKVGQMLSMDSGDILSPELAEILARLRSDANPMLSKQLNAVLVDGLGENWKQAFLSFNFKPVASASIGQVHQAYTDDGDMVAVKVQYPGIRNSIDSDVDNVATLLNVVGVIPKDIDINALLGEAKKQLHAEANYQLECEYLQRYKQHLTQRDHFVIPKAYPELSSETVLTMEYVEGVSIESLVDAPQAQRDAVMHALLELLFAELFDFQLVQTDPNYANYRYNTQSQKVVLLDFGATREYSDIISNGYRLAFQAVINHDTGALEEALRQIGFFSQTIVESQKQAILELVTLACEPMCYEGAYDFGQSDLANKIRQRGTALSMQENYWHTPPIDAIFLHRKIGGLYLLAARLKARVDIRKLVMPYLSL</sequence>
<dbReference type="OrthoDB" id="9795390at2"/>
<comment type="similarity">
    <text evidence="1">Belongs to the protein kinase superfamily. ADCK protein kinase family.</text>
</comment>
<dbReference type="Pfam" id="PF03109">
    <property type="entry name" value="ABC1"/>
    <property type="match status" value="1"/>
</dbReference>
<dbReference type="InterPro" id="IPR011009">
    <property type="entry name" value="Kinase-like_dom_sf"/>
</dbReference>
<evidence type="ECO:0000313" key="7">
    <source>
        <dbReference type="Proteomes" id="UP000186313"/>
    </source>
</evidence>